<comment type="catalytic activity">
    <reaction evidence="10 11">
        <text>shikimate + ATP = 3-phosphoshikimate + ADP + H(+)</text>
        <dbReference type="Rhea" id="RHEA:13121"/>
        <dbReference type="ChEBI" id="CHEBI:15378"/>
        <dbReference type="ChEBI" id="CHEBI:30616"/>
        <dbReference type="ChEBI" id="CHEBI:36208"/>
        <dbReference type="ChEBI" id="CHEBI:145989"/>
        <dbReference type="ChEBI" id="CHEBI:456216"/>
        <dbReference type="EC" id="2.7.1.71"/>
    </reaction>
</comment>
<dbReference type="InterPro" id="IPR000623">
    <property type="entry name" value="Shikimate_kinase/TSH1"/>
</dbReference>
<keyword evidence="9 11" id="KW-0057">Aromatic amino acid biosynthesis</keyword>
<evidence type="ECO:0000313" key="13">
    <source>
        <dbReference type="Proteomes" id="UP000316095"/>
    </source>
</evidence>
<evidence type="ECO:0000313" key="12">
    <source>
        <dbReference type="EMBL" id="TWT60235.1"/>
    </source>
</evidence>
<evidence type="ECO:0000256" key="6">
    <source>
        <dbReference type="ARBA" id="ARBA00022741"/>
    </source>
</evidence>
<feature type="binding site" evidence="11">
    <location>
        <position position="156"/>
    </location>
    <ligand>
        <name>ATP</name>
        <dbReference type="ChEBI" id="CHEBI:30616"/>
    </ligand>
</feature>
<dbReference type="Pfam" id="PF01202">
    <property type="entry name" value="SKI"/>
    <property type="match status" value="1"/>
</dbReference>
<keyword evidence="8 11" id="KW-0067">ATP-binding</keyword>
<feature type="binding site" evidence="11">
    <location>
        <position position="78"/>
    </location>
    <ligand>
        <name>substrate</name>
    </ligand>
</feature>
<evidence type="ECO:0000256" key="5">
    <source>
        <dbReference type="ARBA" id="ARBA00022679"/>
    </source>
</evidence>
<dbReference type="EMBL" id="SJPG01000001">
    <property type="protein sequence ID" value="TWT60235.1"/>
    <property type="molecule type" value="Genomic_DNA"/>
</dbReference>
<feature type="binding site" evidence="11">
    <location>
        <position position="32"/>
    </location>
    <ligand>
        <name>substrate</name>
    </ligand>
</feature>
<feature type="binding site" evidence="11">
    <location>
        <position position="56"/>
    </location>
    <ligand>
        <name>substrate</name>
    </ligand>
</feature>
<proteinExistence type="inferred from homology"/>
<dbReference type="GO" id="GO:0008652">
    <property type="term" value="P:amino acid biosynthetic process"/>
    <property type="evidence" value="ECO:0007669"/>
    <property type="project" value="UniProtKB-KW"/>
</dbReference>
<dbReference type="Gene3D" id="3.40.50.300">
    <property type="entry name" value="P-loop containing nucleotide triphosphate hydrolases"/>
    <property type="match status" value="1"/>
</dbReference>
<dbReference type="GO" id="GO:0004765">
    <property type="term" value="F:shikimate kinase activity"/>
    <property type="evidence" value="ECO:0007669"/>
    <property type="project" value="UniProtKB-UniRule"/>
</dbReference>
<dbReference type="EC" id="2.7.1.71" evidence="3 11"/>
<dbReference type="RefSeq" id="WP_146502384.1">
    <property type="nucleotide sequence ID" value="NZ_SJPG01000001.1"/>
</dbReference>
<gene>
    <name evidence="12" type="primary">aroL</name>
    <name evidence="11" type="synonym">aroK</name>
    <name evidence="12" type="ORF">Pan54_09490</name>
</gene>
<feature type="binding site" evidence="11">
    <location>
        <position position="14"/>
    </location>
    <ligand>
        <name>Mg(2+)</name>
        <dbReference type="ChEBI" id="CHEBI:18420"/>
    </ligand>
</feature>
<dbReference type="GO" id="GO:0005524">
    <property type="term" value="F:ATP binding"/>
    <property type="evidence" value="ECO:0007669"/>
    <property type="project" value="UniProtKB-UniRule"/>
</dbReference>
<dbReference type="HAMAP" id="MF_00109">
    <property type="entry name" value="Shikimate_kinase"/>
    <property type="match status" value="1"/>
</dbReference>
<keyword evidence="7 11" id="KW-0418">Kinase</keyword>
<keyword evidence="13" id="KW-1185">Reference proteome</keyword>
<dbReference type="OrthoDB" id="9800332at2"/>
<dbReference type="PROSITE" id="PS01128">
    <property type="entry name" value="SHIKIMATE_KINASE"/>
    <property type="match status" value="1"/>
</dbReference>
<dbReference type="GO" id="GO:0009073">
    <property type="term" value="P:aromatic amino acid family biosynthetic process"/>
    <property type="evidence" value="ECO:0007669"/>
    <property type="project" value="UniProtKB-KW"/>
</dbReference>
<dbReference type="PRINTS" id="PR01100">
    <property type="entry name" value="SHIKIMTKNASE"/>
</dbReference>
<dbReference type="GO" id="GO:0000287">
    <property type="term" value="F:magnesium ion binding"/>
    <property type="evidence" value="ECO:0007669"/>
    <property type="project" value="UniProtKB-UniRule"/>
</dbReference>
<comment type="function">
    <text evidence="11">Catalyzes the specific phosphorylation of the 3-hydroxyl group of shikimic acid using ATP as a cosubstrate.</text>
</comment>
<dbReference type="UniPathway" id="UPA00053">
    <property type="reaction ID" value="UER00088"/>
</dbReference>
<dbReference type="PANTHER" id="PTHR21087">
    <property type="entry name" value="SHIKIMATE KINASE"/>
    <property type="match status" value="1"/>
</dbReference>
<comment type="similarity">
    <text evidence="2 11">Belongs to the shikimate kinase family.</text>
</comment>
<feature type="binding site" evidence="11">
    <location>
        <position position="139"/>
    </location>
    <ligand>
        <name>substrate</name>
    </ligand>
</feature>
<evidence type="ECO:0000256" key="9">
    <source>
        <dbReference type="ARBA" id="ARBA00023141"/>
    </source>
</evidence>
<dbReference type="InterPro" id="IPR031322">
    <property type="entry name" value="Shikimate/glucono_kinase"/>
</dbReference>
<protein>
    <recommendedName>
        <fullName evidence="3 11">Shikimate kinase</fullName>
        <shortName evidence="11">SK</shortName>
        <ecNumber evidence="3 11">2.7.1.71</ecNumber>
    </recommendedName>
</protein>
<feature type="binding site" evidence="11">
    <location>
        <position position="120"/>
    </location>
    <ligand>
        <name>ATP</name>
        <dbReference type="ChEBI" id="CHEBI:30616"/>
    </ligand>
</feature>
<reference evidence="12 13" key="1">
    <citation type="submission" date="2019-02" db="EMBL/GenBank/DDBJ databases">
        <title>Deep-cultivation of Planctomycetes and their phenomic and genomic characterization uncovers novel biology.</title>
        <authorList>
            <person name="Wiegand S."/>
            <person name="Jogler M."/>
            <person name="Boedeker C."/>
            <person name="Pinto D."/>
            <person name="Vollmers J."/>
            <person name="Rivas-Marin E."/>
            <person name="Kohn T."/>
            <person name="Peeters S.H."/>
            <person name="Heuer A."/>
            <person name="Rast P."/>
            <person name="Oberbeckmann S."/>
            <person name="Bunk B."/>
            <person name="Jeske O."/>
            <person name="Meyerdierks A."/>
            <person name="Storesund J.E."/>
            <person name="Kallscheuer N."/>
            <person name="Luecker S."/>
            <person name="Lage O.M."/>
            <person name="Pohl T."/>
            <person name="Merkel B.J."/>
            <person name="Hornburger P."/>
            <person name="Mueller R.-W."/>
            <person name="Bruemmer F."/>
            <person name="Labrenz M."/>
            <person name="Spormann A.M."/>
            <person name="Op Den Camp H."/>
            <person name="Overmann J."/>
            <person name="Amann R."/>
            <person name="Jetten M.S.M."/>
            <person name="Mascher T."/>
            <person name="Medema M.H."/>
            <person name="Devos D.P."/>
            <person name="Kaster A.-K."/>
            <person name="Ovreas L."/>
            <person name="Rohde M."/>
            <person name="Galperin M.Y."/>
            <person name="Jogler C."/>
        </authorList>
    </citation>
    <scope>NUCLEOTIDE SEQUENCE [LARGE SCALE GENOMIC DNA]</scope>
    <source>
        <strain evidence="12 13">Pan54</strain>
    </source>
</reference>
<keyword evidence="11" id="KW-0479">Metal-binding</keyword>
<keyword evidence="6 11" id="KW-0547">Nucleotide-binding</keyword>
<comment type="subunit">
    <text evidence="11">Monomer.</text>
</comment>
<dbReference type="PANTHER" id="PTHR21087:SF16">
    <property type="entry name" value="SHIKIMATE KINASE 1, CHLOROPLASTIC"/>
    <property type="match status" value="1"/>
</dbReference>
<organism evidence="12 13">
    <name type="scientific">Rubinisphaera italica</name>
    <dbReference type="NCBI Taxonomy" id="2527969"/>
    <lineage>
        <taxon>Bacteria</taxon>
        <taxon>Pseudomonadati</taxon>
        <taxon>Planctomycetota</taxon>
        <taxon>Planctomycetia</taxon>
        <taxon>Planctomycetales</taxon>
        <taxon>Planctomycetaceae</taxon>
        <taxon>Rubinisphaera</taxon>
    </lineage>
</organism>
<comment type="caution">
    <text evidence="12">The sequence shown here is derived from an EMBL/GenBank/DDBJ whole genome shotgun (WGS) entry which is preliminary data.</text>
</comment>
<dbReference type="InterPro" id="IPR023000">
    <property type="entry name" value="Shikimate_kinase_CS"/>
</dbReference>
<comment type="pathway">
    <text evidence="1 11">Metabolic intermediate biosynthesis; chorismate biosynthesis; chorismate from D-erythrose 4-phosphate and phosphoenolpyruvate: step 5/7.</text>
</comment>
<evidence type="ECO:0000256" key="7">
    <source>
        <dbReference type="ARBA" id="ARBA00022777"/>
    </source>
</evidence>
<evidence type="ECO:0000256" key="2">
    <source>
        <dbReference type="ARBA" id="ARBA00006997"/>
    </source>
</evidence>
<evidence type="ECO:0000256" key="10">
    <source>
        <dbReference type="ARBA" id="ARBA00048567"/>
    </source>
</evidence>
<dbReference type="CDD" id="cd00464">
    <property type="entry name" value="SK"/>
    <property type="match status" value="1"/>
</dbReference>
<dbReference type="InterPro" id="IPR027417">
    <property type="entry name" value="P-loop_NTPase"/>
</dbReference>
<keyword evidence="4 11" id="KW-0028">Amino-acid biosynthesis</keyword>
<feature type="binding site" evidence="11">
    <location>
        <begin position="10"/>
        <end position="15"/>
    </location>
    <ligand>
        <name>ATP</name>
        <dbReference type="ChEBI" id="CHEBI:30616"/>
    </ligand>
</feature>
<sequence>MIVSLIGYRGCGKSSLAPLIAERLHWRAVDSDRLIEEQAGCTIADIFKSHGEPEFRKIEAEILAQLFNEDQLVIATGGGAILNSQTCELMRHAGPVFWLSAPTEELIRRLTQDVSTTETRPALTDLKFEEEIRTVLQNRIPVYQAVSDFEVSTAGRTLTDLVDDILQLIQGWTPQSRTAIKEHTS</sequence>
<keyword evidence="11" id="KW-0963">Cytoplasm</keyword>
<comment type="cofactor">
    <cofactor evidence="11">
        <name>Mg(2+)</name>
        <dbReference type="ChEBI" id="CHEBI:18420"/>
    </cofactor>
    <text evidence="11">Binds 1 Mg(2+) ion per subunit.</text>
</comment>
<dbReference type="Proteomes" id="UP000316095">
    <property type="component" value="Unassembled WGS sequence"/>
</dbReference>
<dbReference type="GO" id="GO:0009423">
    <property type="term" value="P:chorismate biosynthetic process"/>
    <property type="evidence" value="ECO:0007669"/>
    <property type="project" value="UniProtKB-UniRule"/>
</dbReference>
<keyword evidence="11" id="KW-0460">Magnesium</keyword>
<name>A0A5C5XDN6_9PLAN</name>
<evidence type="ECO:0000256" key="4">
    <source>
        <dbReference type="ARBA" id="ARBA00022605"/>
    </source>
</evidence>
<comment type="subcellular location">
    <subcellularLocation>
        <location evidence="11">Cytoplasm</location>
    </subcellularLocation>
</comment>
<keyword evidence="5 11" id="KW-0808">Transferase</keyword>
<dbReference type="AlphaFoldDB" id="A0A5C5XDN6"/>
<dbReference type="GO" id="GO:0005829">
    <property type="term" value="C:cytosol"/>
    <property type="evidence" value="ECO:0007669"/>
    <property type="project" value="TreeGrafter"/>
</dbReference>
<evidence type="ECO:0000256" key="11">
    <source>
        <dbReference type="HAMAP-Rule" id="MF_00109"/>
    </source>
</evidence>
<evidence type="ECO:0000256" key="1">
    <source>
        <dbReference type="ARBA" id="ARBA00004842"/>
    </source>
</evidence>
<evidence type="ECO:0000256" key="8">
    <source>
        <dbReference type="ARBA" id="ARBA00022840"/>
    </source>
</evidence>
<dbReference type="SUPFAM" id="SSF52540">
    <property type="entry name" value="P-loop containing nucleoside triphosphate hydrolases"/>
    <property type="match status" value="1"/>
</dbReference>
<evidence type="ECO:0000256" key="3">
    <source>
        <dbReference type="ARBA" id="ARBA00012154"/>
    </source>
</evidence>
<accession>A0A5C5XDN6</accession>